<evidence type="ECO:0000259" key="1">
    <source>
        <dbReference type="Pfam" id="PF05598"/>
    </source>
</evidence>
<dbReference type="Pfam" id="PF05598">
    <property type="entry name" value="DUF772"/>
    <property type="match status" value="1"/>
</dbReference>
<dbReference type="InterPro" id="IPR047629">
    <property type="entry name" value="IS1182_transpos"/>
</dbReference>
<dbReference type="PANTHER" id="PTHR35604">
    <property type="entry name" value="TRANSPOSASE INSH FOR INSERTION SEQUENCE ELEMENT IS5A-RELATED"/>
    <property type="match status" value="1"/>
</dbReference>
<dbReference type="NCBIfam" id="NF033551">
    <property type="entry name" value="transpos_IS1182"/>
    <property type="match status" value="1"/>
</dbReference>
<feature type="domain" description="Transposase InsH N-terminal" evidence="1">
    <location>
        <begin position="22"/>
        <end position="112"/>
    </location>
</feature>
<dbReference type="RefSeq" id="WP_353544497.1">
    <property type="nucleotide sequence ID" value="NZ_BAABRN010000155.1"/>
</dbReference>
<dbReference type="InterPro" id="IPR008490">
    <property type="entry name" value="Transposase_InsH_N"/>
</dbReference>
<organism evidence="3 4">
    <name type="scientific">Deinococcus xinjiangensis</name>
    <dbReference type="NCBI Taxonomy" id="457454"/>
    <lineage>
        <taxon>Bacteria</taxon>
        <taxon>Thermotogati</taxon>
        <taxon>Deinococcota</taxon>
        <taxon>Deinococci</taxon>
        <taxon>Deinococcales</taxon>
        <taxon>Deinococcaceae</taxon>
        <taxon>Deinococcus</taxon>
    </lineage>
</organism>
<dbReference type="Proteomes" id="UP001458946">
    <property type="component" value="Unassembled WGS sequence"/>
</dbReference>
<comment type="caution">
    <text evidence="3">The sequence shown here is derived from an EMBL/GenBank/DDBJ whole genome shotgun (WGS) entry which is preliminary data.</text>
</comment>
<sequence length="548" mass="62486">MLRPEKIPEVPAETARIARAAFPKGSPFIRLRDELGIFLTDSDFSALYPHRGQPAAAPWRLMLISVMQFVENLTDRQAADAVRGHLAWKYALSLELDDPGIDASVLCEFRARLLEVSEPLAWLDRFLTLCEEKQLLKRHGKQRTDSTHVLGAIRVLNRLELITECMRAALNALATIAPDWLREVAVDEWYDRYAHRSENYRLPKSESGKQFYANQVGQDGQKLLELLEKKGAPEGGLNLEEVQALKKCWHRQFIMERNVLRFRMRVELEKDRPMQLESPYDTEVRYSTKRGREWRGYKVHLTETCDDDLPHLVTHVATTTAEVQDAPLGSQVQNSLFARDLAPIEHYVDAGYNASDLIVSAREKHGTEIIGPVRLNNAWTARQEGAFTFQDFQVDWENRKVVCPNGAVSERWNTAKRSSGQPINVVAFPKETCSTCAVRERCIRSGDRPKSLTFQPQAQQEALLKARDAMKDPQAQQRYHRRAGIESTISQGVRAFGIRNCRYRGLKKTHLQHVLTALAFNVVRICEWLGGHRPQGTRLSRFAALRAA</sequence>
<protein>
    <submittedName>
        <fullName evidence="3">IS5 family transposase ISAcma45</fullName>
    </submittedName>
</protein>
<dbReference type="PANTHER" id="PTHR35604:SF2">
    <property type="entry name" value="TRANSPOSASE INSH FOR INSERTION SEQUENCE ELEMENT IS5A-RELATED"/>
    <property type="match status" value="1"/>
</dbReference>
<accession>A0ABP9VH33</accession>
<keyword evidence="4" id="KW-1185">Reference proteome</keyword>
<evidence type="ECO:0000313" key="3">
    <source>
        <dbReference type="EMBL" id="GAA5504534.1"/>
    </source>
</evidence>
<evidence type="ECO:0000259" key="2">
    <source>
        <dbReference type="Pfam" id="PF13751"/>
    </source>
</evidence>
<proteinExistence type="predicted"/>
<gene>
    <name evidence="3" type="ORF">Dxin01_04310</name>
</gene>
<dbReference type="EMBL" id="BAABRN010000155">
    <property type="protein sequence ID" value="GAA5504534.1"/>
    <property type="molecule type" value="Genomic_DNA"/>
</dbReference>
<feature type="domain" description="Transposase DDE" evidence="2">
    <location>
        <begin position="402"/>
        <end position="526"/>
    </location>
</feature>
<dbReference type="Pfam" id="PF13751">
    <property type="entry name" value="DDE_Tnp_1_6"/>
    <property type="match status" value="1"/>
</dbReference>
<evidence type="ECO:0000313" key="4">
    <source>
        <dbReference type="Proteomes" id="UP001458946"/>
    </source>
</evidence>
<dbReference type="InterPro" id="IPR025668">
    <property type="entry name" value="Tnp_DDE_dom"/>
</dbReference>
<reference evidence="3 4" key="1">
    <citation type="submission" date="2024-02" db="EMBL/GenBank/DDBJ databases">
        <title>Deinococcus xinjiangensis NBRC 107630.</title>
        <authorList>
            <person name="Ichikawa N."/>
            <person name="Katano-Makiyama Y."/>
            <person name="Hidaka K."/>
        </authorList>
    </citation>
    <scope>NUCLEOTIDE SEQUENCE [LARGE SCALE GENOMIC DNA]</scope>
    <source>
        <strain evidence="3 4">NBRC 107630</strain>
    </source>
</reference>
<name>A0ABP9VH33_9DEIO</name>